<evidence type="ECO:0000259" key="14">
    <source>
        <dbReference type="Pfam" id="PF06280"/>
    </source>
</evidence>
<feature type="active site" description="Charge relay system" evidence="8 9">
    <location>
        <position position="217"/>
    </location>
</feature>
<protein>
    <recommendedName>
        <fullName evidence="17">Peptidase S8/S53 domain-containing protein</fullName>
    </recommendedName>
</protein>
<gene>
    <name evidence="15" type="ORF">HYPSUDRAFT_197804</name>
</gene>
<dbReference type="GO" id="GO:0016020">
    <property type="term" value="C:membrane"/>
    <property type="evidence" value="ECO:0007669"/>
    <property type="project" value="InterPro"/>
</dbReference>
<feature type="domain" description="PA" evidence="13">
    <location>
        <begin position="381"/>
        <end position="437"/>
    </location>
</feature>
<dbReference type="InterPro" id="IPR015500">
    <property type="entry name" value="Peptidase_S8_subtilisin-rel"/>
</dbReference>
<evidence type="ECO:0000256" key="6">
    <source>
        <dbReference type="ARBA" id="ARBA00022801"/>
    </source>
</evidence>
<dbReference type="InterPro" id="IPR036852">
    <property type="entry name" value="Peptidase_S8/S53_dom_sf"/>
</dbReference>
<dbReference type="Gene3D" id="3.40.50.200">
    <property type="entry name" value="Peptidase S8/S53 domain"/>
    <property type="match status" value="1"/>
</dbReference>
<evidence type="ECO:0008006" key="17">
    <source>
        <dbReference type="Google" id="ProtNLM"/>
    </source>
</evidence>
<keyword evidence="6 9" id="KW-0378">Hydrolase</keyword>
<name>A0A0D2PGC2_HYPSF</name>
<dbReference type="InterPro" id="IPR050131">
    <property type="entry name" value="Peptidase_S8_subtilisin-like"/>
</dbReference>
<evidence type="ECO:0000256" key="3">
    <source>
        <dbReference type="ARBA" id="ARBA00022525"/>
    </source>
</evidence>
<dbReference type="PROSITE" id="PS00136">
    <property type="entry name" value="SUBTILASE_ASP"/>
    <property type="match status" value="1"/>
</dbReference>
<sequence length="893" mass="93708">MKSAVFFALLPTLLSAVSVHAVLPVPQKIANLPTISNKFIIEVEDIATIPNKRSFKRSLDVVYDSLKSRAVKFDVTKEFDTAGIFVGAAVTLNTAEDVAAVANTEGVTAIRPVKSFKQPVLAKMHVLTGLDDVELPPSALSTHIMTGVDKLQAEGNIGKGIKIGIIDTGIDYKHPALGGAFGGSSLVYTGYDFVGDAYTGDNDPVPDSDPYDNCNGHGTHVAGIIAAQPGNEYNVTGVAYGAKIASYRIFGCTGVVSEDVIVDALIRGYKDGNDILTLSLGGPDGWAASSSAVVANRLAKLGKILTIAAGNDGSAGSWYASSPATAHDVISVGSVENTVISLQTAIVHGAIYRPITYFGTDPFAVLDERPIYVLTNSTTITNDACNPLPDSTPDLSKYIVIVRRGTCTFVTKLANIAAKGGKASLIYDNGNGFAGISVGAYTATLIQAADGEFLVNQFFAGVNITISFPQTGDRISALSSTGGLMSTFSTFGPENDFSFKPALSAPGGNIMSTYPLALGGFAVASGTSMATPFVAGASALLLAAKGKTPAVARAARDLFETTATKVPSSLTDGDPYQTLTQAGAGLINAYDAIHGTTLVSTGELILNDTAHFNGIRTFTVTNTGKTTKKYTLSHVPAGTALTVQADSIFTSFGPVPLSTTYASAIIFPSTFSVRPGGSQLVIATIKPPTGLDASRYPVYSGFIDITSSATDITHVSYLGLVGSLKNKQVVDNTDATFGVKTPILIDAVGDWQTAATNYTFVDGDWPSLLWKLAFGTPALRVDLVDSAIKITPTLSTRGLFSGWFSFPHPNKGGSFAQVKVVGPLASFDYIPRHSDLDDAPYSLFNLETPTFANGTTIRKGTYRVLLRVLRVTGDPTREEDYESWLSPILGISA</sequence>
<evidence type="ECO:0000256" key="11">
    <source>
        <dbReference type="SAM" id="SignalP"/>
    </source>
</evidence>
<proteinExistence type="inferred from homology"/>
<keyword evidence="3" id="KW-0964">Secreted</keyword>
<organism evidence="15 16">
    <name type="scientific">Hypholoma sublateritium (strain FD-334 SS-4)</name>
    <dbReference type="NCBI Taxonomy" id="945553"/>
    <lineage>
        <taxon>Eukaryota</taxon>
        <taxon>Fungi</taxon>
        <taxon>Dikarya</taxon>
        <taxon>Basidiomycota</taxon>
        <taxon>Agaricomycotina</taxon>
        <taxon>Agaricomycetes</taxon>
        <taxon>Agaricomycetidae</taxon>
        <taxon>Agaricales</taxon>
        <taxon>Agaricineae</taxon>
        <taxon>Strophariaceae</taxon>
        <taxon>Hypholoma</taxon>
    </lineage>
</organism>
<dbReference type="Proteomes" id="UP000054270">
    <property type="component" value="Unassembled WGS sequence"/>
</dbReference>
<dbReference type="InterPro" id="IPR046450">
    <property type="entry name" value="PA_dom_sf"/>
</dbReference>
<comment type="similarity">
    <text evidence="1 9 10">Belongs to the peptidase S8 family.</text>
</comment>
<dbReference type="PANTHER" id="PTHR43806">
    <property type="entry name" value="PEPTIDASE S8"/>
    <property type="match status" value="1"/>
</dbReference>
<feature type="chain" id="PRO_5002249399" description="Peptidase S8/S53 domain-containing protein" evidence="11">
    <location>
        <begin position="17"/>
        <end position="893"/>
    </location>
</feature>
<keyword evidence="16" id="KW-1185">Reference proteome</keyword>
<keyword evidence="4 9" id="KW-0645">Protease</keyword>
<dbReference type="Pfam" id="PF02225">
    <property type="entry name" value="PA"/>
    <property type="match status" value="1"/>
</dbReference>
<reference evidence="16" key="1">
    <citation type="submission" date="2014-04" db="EMBL/GenBank/DDBJ databases">
        <title>Evolutionary Origins and Diversification of the Mycorrhizal Mutualists.</title>
        <authorList>
            <consortium name="DOE Joint Genome Institute"/>
            <consortium name="Mycorrhizal Genomics Consortium"/>
            <person name="Kohler A."/>
            <person name="Kuo A."/>
            <person name="Nagy L.G."/>
            <person name="Floudas D."/>
            <person name="Copeland A."/>
            <person name="Barry K.W."/>
            <person name="Cichocki N."/>
            <person name="Veneault-Fourrey C."/>
            <person name="LaButti K."/>
            <person name="Lindquist E.A."/>
            <person name="Lipzen A."/>
            <person name="Lundell T."/>
            <person name="Morin E."/>
            <person name="Murat C."/>
            <person name="Riley R."/>
            <person name="Ohm R."/>
            <person name="Sun H."/>
            <person name="Tunlid A."/>
            <person name="Henrissat B."/>
            <person name="Grigoriev I.V."/>
            <person name="Hibbett D.S."/>
            <person name="Martin F."/>
        </authorList>
    </citation>
    <scope>NUCLEOTIDE SEQUENCE [LARGE SCALE GENOMIC DNA]</scope>
    <source>
        <strain evidence="16">FD-334 SS-4</strain>
    </source>
</reference>
<dbReference type="GO" id="GO:0004252">
    <property type="term" value="F:serine-type endopeptidase activity"/>
    <property type="evidence" value="ECO:0007669"/>
    <property type="project" value="UniProtKB-UniRule"/>
</dbReference>
<dbReference type="Gene3D" id="3.50.30.30">
    <property type="match status" value="1"/>
</dbReference>
<evidence type="ECO:0000256" key="1">
    <source>
        <dbReference type="ARBA" id="ARBA00011073"/>
    </source>
</evidence>
<dbReference type="InterPro" id="IPR023827">
    <property type="entry name" value="Peptidase_S8_Asp-AS"/>
</dbReference>
<evidence type="ECO:0000259" key="12">
    <source>
        <dbReference type="Pfam" id="PF00082"/>
    </source>
</evidence>
<evidence type="ECO:0000313" key="16">
    <source>
        <dbReference type="Proteomes" id="UP000054270"/>
    </source>
</evidence>
<dbReference type="InterPro" id="IPR003137">
    <property type="entry name" value="PA_domain"/>
</dbReference>
<evidence type="ECO:0000259" key="13">
    <source>
        <dbReference type="Pfam" id="PF02225"/>
    </source>
</evidence>
<dbReference type="InterPro" id="IPR000209">
    <property type="entry name" value="Peptidase_S8/S53_dom"/>
</dbReference>
<dbReference type="AlphaFoldDB" id="A0A0D2PGC2"/>
<dbReference type="InterPro" id="IPR022398">
    <property type="entry name" value="Peptidase_S8_His-AS"/>
</dbReference>
<dbReference type="PROSITE" id="PS00138">
    <property type="entry name" value="SUBTILASE_SER"/>
    <property type="match status" value="1"/>
</dbReference>
<evidence type="ECO:0000256" key="2">
    <source>
        <dbReference type="ARBA" id="ARBA00022512"/>
    </source>
</evidence>
<dbReference type="GO" id="GO:0006508">
    <property type="term" value="P:proteolysis"/>
    <property type="evidence" value="ECO:0007669"/>
    <property type="project" value="UniProtKB-KW"/>
</dbReference>
<feature type="active site" description="Charge relay system" evidence="8 9">
    <location>
        <position position="528"/>
    </location>
</feature>
<dbReference type="PROSITE" id="PS00137">
    <property type="entry name" value="SUBTILASE_HIS"/>
    <property type="match status" value="1"/>
</dbReference>
<dbReference type="CDD" id="cd02124">
    <property type="entry name" value="PA_PoS1_like"/>
    <property type="match status" value="1"/>
</dbReference>
<evidence type="ECO:0000256" key="4">
    <source>
        <dbReference type="ARBA" id="ARBA00022670"/>
    </source>
</evidence>
<accession>A0A0D2PGC2</accession>
<dbReference type="OrthoDB" id="206201at2759"/>
<dbReference type="SUPFAM" id="SSF52743">
    <property type="entry name" value="Subtilisin-like"/>
    <property type="match status" value="1"/>
</dbReference>
<dbReference type="InterPro" id="IPR034187">
    <property type="entry name" value="Peptidases_S8_5"/>
</dbReference>
<dbReference type="InterPro" id="IPR023828">
    <property type="entry name" value="Peptidase_S8_Ser-AS"/>
</dbReference>
<feature type="active site" description="Charge relay system" evidence="8 9">
    <location>
        <position position="167"/>
    </location>
</feature>
<dbReference type="GO" id="GO:0005615">
    <property type="term" value="C:extracellular space"/>
    <property type="evidence" value="ECO:0007669"/>
    <property type="project" value="TreeGrafter"/>
</dbReference>
<keyword evidence="2" id="KW-0134">Cell wall</keyword>
<feature type="domain" description="C5a peptidase/Subtilisin-like protease SBT2-like Fn3-like" evidence="14">
    <location>
        <begin position="606"/>
        <end position="711"/>
    </location>
</feature>
<keyword evidence="7 9" id="KW-0720">Serine protease</keyword>
<dbReference type="EMBL" id="KN817523">
    <property type="protein sequence ID" value="KJA27611.1"/>
    <property type="molecule type" value="Genomic_DNA"/>
</dbReference>
<dbReference type="PRINTS" id="PR00723">
    <property type="entry name" value="SUBTILISIN"/>
</dbReference>
<keyword evidence="5 11" id="KW-0732">Signal</keyword>
<dbReference type="CDD" id="cd07489">
    <property type="entry name" value="Peptidases_S8_5"/>
    <property type="match status" value="1"/>
</dbReference>
<evidence type="ECO:0000256" key="8">
    <source>
        <dbReference type="PIRSR" id="PIRSR615500-1"/>
    </source>
</evidence>
<evidence type="ECO:0000256" key="10">
    <source>
        <dbReference type="RuleBase" id="RU003355"/>
    </source>
</evidence>
<evidence type="ECO:0000256" key="5">
    <source>
        <dbReference type="ARBA" id="ARBA00022729"/>
    </source>
</evidence>
<dbReference type="InterPro" id="IPR010435">
    <property type="entry name" value="C5a/SBT2-like_Fn3"/>
</dbReference>
<dbReference type="OMA" id="PCVIANG"/>
<feature type="signal peptide" evidence="11">
    <location>
        <begin position="1"/>
        <end position="16"/>
    </location>
</feature>
<evidence type="ECO:0000256" key="7">
    <source>
        <dbReference type="ARBA" id="ARBA00022825"/>
    </source>
</evidence>
<dbReference type="Pfam" id="PF06280">
    <property type="entry name" value="fn3_5"/>
    <property type="match status" value="1"/>
</dbReference>
<dbReference type="STRING" id="945553.A0A0D2PGC2"/>
<evidence type="ECO:0000313" key="15">
    <source>
        <dbReference type="EMBL" id="KJA27611.1"/>
    </source>
</evidence>
<feature type="domain" description="Peptidase S8/S53" evidence="12">
    <location>
        <begin position="158"/>
        <end position="566"/>
    </location>
</feature>
<evidence type="ECO:0000256" key="9">
    <source>
        <dbReference type="PROSITE-ProRule" id="PRU01240"/>
    </source>
</evidence>
<dbReference type="PANTHER" id="PTHR43806:SF66">
    <property type="entry name" value="SERIN ENDOPEPTIDASE"/>
    <property type="match status" value="1"/>
</dbReference>
<dbReference type="Pfam" id="PF00082">
    <property type="entry name" value="Peptidase_S8"/>
    <property type="match status" value="1"/>
</dbReference>
<dbReference type="PROSITE" id="PS51892">
    <property type="entry name" value="SUBTILASE"/>
    <property type="match status" value="1"/>
</dbReference>
<dbReference type="SUPFAM" id="SSF52025">
    <property type="entry name" value="PA domain"/>
    <property type="match status" value="1"/>
</dbReference>